<reference evidence="2 3" key="1">
    <citation type="journal article" date="2014" name="Arch. Microbiol.">
        <title>Arthrobacter enclensis sp. nov., isolated from sediment sample.</title>
        <authorList>
            <person name="Dastager S.G."/>
            <person name="Liu Q."/>
            <person name="Tang S.K."/>
            <person name="Krishnamurthi S."/>
            <person name="Lee J.C."/>
            <person name="Li W.J."/>
        </authorList>
    </citation>
    <scope>NUCLEOTIDE SEQUENCE [LARGE SCALE GENOMIC DNA]</scope>
    <source>
        <strain evidence="2 3">NIO-1008</strain>
    </source>
</reference>
<feature type="transmembrane region" description="Helical" evidence="1">
    <location>
        <begin position="12"/>
        <end position="32"/>
    </location>
</feature>
<proteinExistence type="predicted"/>
<dbReference type="PANTHER" id="PTHR37314:SF4">
    <property type="entry name" value="UPF0700 TRANSMEMBRANE PROTEIN YOAK"/>
    <property type="match status" value="1"/>
</dbReference>
<feature type="transmembrane region" description="Helical" evidence="1">
    <location>
        <begin position="201"/>
        <end position="220"/>
    </location>
</feature>
<dbReference type="AlphaFoldDB" id="A0A0V8I6R3"/>
<protein>
    <recommendedName>
        <fullName evidence="4">DUF1275 family protein</fullName>
    </recommendedName>
</protein>
<name>A0A0V8I6R3_9MICC</name>
<keyword evidence="1" id="KW-1133">Transmembrane helix</keyword>
<organism evidence="2 3">
    <name type="scientific">Pseudarthrobacter enclensis</name>
    <dbReference type="NCBI Taxonomy" id="993070"/>
    <lineage>
        <taxon>Bacteria</taxon>
        <taxon>Bacillati</taxon>
        <taxon>Actinomycetota</taxon>
        <taxon>Actinomycetes</taxon>
        <taxon>Micrococcales</taxon>
        <taxon>Micrococcaceae</taxon>
        <taxon>Pseudarthrobacter</taxon>
    </lineage>
</organism>
<feature type="transmembrane region" description="Helical" evidence="1">
    <location>
        <begin position="63"/>
        <end position="84"/>
    </location>
</feature>
<dbReference type="STRING" id="993070.AS031_18075"/>
<feature type="transmembrane region" description="Helical" evidence="1">
    <location>
        <begin position="96"/>
        <end position="118"/>
    </location>
</feature>
<dbReference type="InterPro" id="IPR010699">
    <property type="entry name" value="DUF1275"/>
</dbReference>
<keyword evidence="1" id="KW-0472">Membrane</keyword>
<keyword evidence="3" id="KW-1185">Reference proteome</keyword>
<evidence type="ECO:0000313" key="2">
    <source>
        <dbReference type="EMBL" id="KSU70490.1"/>
    </source>
</evidence>
<evidence type="ECO:0008006" key="4">
    <source>
        <dbReference type="Google" id="ProtNLM"/>
    </source>
</evidence>
<dbReference type="OrthoDB" id="4272751at2"/>
<dbReference type="EMBL" id="LNQM01000010">
    <property type="protein sequence ID" value="KSU70490.1"/>
    <property type="molecule type" value="Genomic_DNA"/>
</dbReference>
<feature type="transmembrane region" description="Helical" evidence="1">
    <location>
        <begin position="124"/>
        <end position="143"/>
    </location>
</feature>
<sequence>MPARFFPADPARLHLVLMLMLTFSTGVIDAVGYLGLDRVFTANMTGNVVILGMALMGGDNLPVLGPVVALAGFMVGALISGRTLRTVPSGWAHRTTGLLAGVGVVMAAVAIALLSGVTPRNNEPLTVAITGVLAVAMGVQAATARHLNVKDVSTVVVTSTITGLAADSRFGAGTHPFWSRRIAAVGLIMAGAAVGTGLLQIHLGLGVLVTALITLFVALVGRNAVTRRDAAAPAVDPGARVVSG</sequence>
<feature type="transmembrane region" description="Helical" evidence="1">
    <location>
        <begin position="178"/>
        <end position="195"/>
    </location>
</feature>
<evidence type="ECO:0000313" key="3">
    <source>
        <dbReference type="Proteomes" id="UP000053199"/>
    </source>
</evidence>
<dbReference type="Pfam" id="PF06912">
    <property type="entry name" value="DUF1275"/>
    <property type="match status" value="1"/>
</dbReference>
<dbReference type="PANTHER" id="PTHR37314">
    <property type="entry name" value="SLR0142 PROTEIN"/>
    <property type="match status" value="1"/>
</dbReference>
<gene>
    <name evidence="2" type="ORF">AS031_18075</name>
</gene>
<keyword evidence="1" id="KW-0812">Transmembrane</keyword>
<dbReference type="RefSeq" id="WP_058269545.1">
    <property type="nucleotide sequence ID" value="NZ_FMAZ01000009.1"/>
</dbReference>
<comment type="caution">
    <text evidence="2">The sequence shown here is derived from an EMBL/GenBank/DDBJ whole genome shotgun (WGS) entry which is preliminary data.</text>
</comment>
<evidence type="ECO:0000256" key="1">
    <source>
        <dbReference type="SAM" id="Phobius"/>
    </source>
</evidence>
<dbReference type="Proteomes" id="UP000053199">
    <property type="component" value="Unassembled WGS sequence"/>
</dbReference>
<accession>A0A0V8I6R3</accession>